<dbReference type="PANTHER" id="PTHR11596:SF5">
    <property type="entry name" value="ALKALINE PHOSPHATASE"/>
    <property type="match status" value="1"/>
</dbReference>
<dbReference type="GO" id="GO:0046872">
    <property type="term" value="F:metal ion binding"/>
    <property type="evidence" value="ECO:0007669"/>
    <property type="project" value="UniProtKB-KW"/>
</dbReference>
<dbReference type="GeneID" id="6752037"/>
<evidence type="ECO:0000256" key="9">
    <source>
        <dbReference type="ARBA" id="ARBA00022833"/>
    </source>
</evidence>
<comment type="similarity">
    <text evidence="2 16">Belongs to the alkaline phosphatase family.</text>
</comment>
<dbReference type="SUPFAM" id="SSF53649">
    <property type="entry name" value="Alkaline phosphatase-like"/>
    <property type="match status" value="1"/>
</dbReference>
<evidence type="ECO:0000256" key="13">
    <source>
        <dbReference type="ARBA" id="ARBA00023288"/>
    </source>
</evidence>
<dbReference type="InParanoid" id="B3RR73"/>
<dbReference type="EC" id="3.1.3.1" evidence="3 17"/>
<evidence type="ECO:0000256" key="17">
    <source>
        <dbReference type="RuleBase" id="RU003947"/>
    </source>
</evidence>
<dbReference type="SMART" id="SM00098">
    <property type="entry name" value="alkPPc"/>
    <property type="match status" value="1"/>
</dbReference>
<dbReference type="HOGENOM" id="CLU_008539_4_0_1"/>
<dbReference type="PhylomeDB" id="B3RR73"/>
<keyword evidence="13" id="KW-0449">Lipoprotein</keyword>
<keyword evidence="7 15" id="KW-0479">Metal-binding</keyword>
<dbReference type="FunFam" id="3.40.720.10:FF:000008">
    <property type="entry name" value="Alkaline phosphatase"/>
    <property type="match status" value="1"/>
</dbReference>
<protein>
    <recommendedName>
        <fullName evidence="3 17">Alkaline phosphatase</fullName>
        <ecNumber evidence="3 17">3.1.3.1</ecNumber>
    </recommendedName>
</protein>
<evidence type="ECO:0000256" key="4">
    <source>
        <dbReference type="ARBA" id="ARBA00022475"/>
    </source>
</evidence>
<dbReference type="CTD" id="6752037"/>
<feature type="binding site" evidence="15">
    <location>
        <position position="23"/>
    </location>
    <ligand>
        <name>Zn(2+)</name>
        <dbReference type="ChEBI" id="CHEBI:29105"/>
        <label>2</label>
    </ligand>
</feature>
<evidence type="ECO:0000256" key="10">
    <source>
        <dbReference type="ARBA" id="ARBA00022842"/>
    </source>
</evidence>
<feature type="binding site" evidence="15">
    <location>
        <position position="302"/>
    </location>
    <ligand>
        <name>Zn(2+)</name>
        <dbReference type="ChEBI" id="CHEBI:29105"/>
        <label>2</label>
    </ligand>
</feature>
<dbReference type="KEGG" id="tad:TRIADDRAFT_22012"/>
<dbReference type="GO" id="GO:0005886">
    <property type="term" value="C:plasma membrane"/>
    <property type="evidence" value="ECO:0000318"/>
    <property type="project" value="GO_Central"/>
</dbReference>
<feature type="binding site" evidence="15">
    <location>
        <position position="298"/>
    </location>
    <ligand>
        <name>Zn(2+)</name>
        <dbReference type="ChEBI" id="CHEBI:29105"/>
        <label>2</label>
    </ligand>
</feature>
<keyword evidence="19" id="KW-1185">Reference proteome</keyword>
<dbReference type="PRINTS" id="PR00113">
    <property type="entry name" value="ALKPHPHTASE"/>
</dbReference>
<proteinExistence type="inferred from homology"/>
<evidence type="ECO:0000256" key="12">
    <source>
        <dbReference type="ARBA" id="ARBA00023180"/>
    </source>
</evidence>
<accession>B3RR73</accession>
<gene>
    <name evidence="18" type="ORF">TRIADDRAFT_22012</name>
</gene>
<dbReference type="InterPro" id="IPR018299">
    <property type="entry name" value="Alkaline_phosphatase_AS"/>
</dbReference>
<comment type="cofactor">
    <cofactor evidence="15">
        <name>Zn(2+)</name>
        <dbReference type="ChEBI" id="CHEBI:29105"/>
    </cofactor>
    <text evidence="15">Binds 2 Zn(2+) ions.</text>
</comment>
<dbReference type="STRING" id="10228.B3RR73"/>
<sequence length="486" mass="52507">MNGYSKTKLLDTGGKRVILAIGDGMSLTTVTTARILQGQQKGKTGEEEQLSWEKFPFTGLSKTYNVDYQVPDSAGTATAFLCGVKTDAGIIGLDENSVRGDCAASKGTEVGSILKLAKQAGLSVGIVVTARITHATPSSSYAHCPERNWEGSVPSLAEQQGCIDIAQQFINFQKEHGGISVALGGGRRNFIPNTQNDVEYPNTKGRRVDGKDLIQEWKNLQLQNSAYVWNLSDFNAIDPKKTDHLFGLFEPSHMQYESARNKGPSGEPSISEMTRKAIQILERNPKGYFLLIESGRIDHGHHEGSAYKALTEAVALAQAVETADKLTNENETLIIVTSDHGHTMSMSGYPKRGNPIFGLTGALGNYGKPSLTLNYANGPGAWKDGDPRPNLTGVDTAHPKFLQQAITKLNSETHDGTDVAIYARGPFSHLYVGVVEQNYIFHPMAKALCLDPSKAGQQTCSNSAHGVNVSILALLTTLMAIVLQFI</sequence>
<name>B3RR73_TRIAD</name>
<keyword evidence="4" id="KW-1003">Cell membrane</keyword>
<keyword evidence="9 15" id="KW-0862">Zinc</keyword>
<keyword evidence="11" id="KW-0472">Membrane</keyword>
<evidence type="ECO:0000256" key="2">
    <source>
        <dbReference type="ARBA" id="ARBA00005984"/>
    </source>
</evidence>
<evidence type="ECO:0000256" key="16">
    <source>
        <dbReference type="RuleBase" id="RU003946"/>
    </source>
</evidence>
<evidence type="ECO:0000256" key="14">
    <source>
        <dbReference type="PIRSR" id="PIRSR601952-1"/>
    </source>
</evidence>
<feature type="binding site" evidence="15">
    <location>
        <position position="340"/>
    </location>
    <ligand>
        <name>Zn(2+)</name>
        <dbReference type="ChEBI" id="CHEBI:29105"/>
        <label>2</label>
    </ligand>
</feature>
<dbReference type="OrthoDB" id="5818554at2759"/>
<dbReference type="InterPro" id="IPR017850">
    <property type="entry name" value="Alkaline_phosphatase_core_sf"/>
</dbReference>
<feature type="binding site" evidence="15">
    <location>
        <position position="23"/>
    </location>
    <ligand>
        <name>Mg(2+)</name>
        <dbReference type="ChEBI" id="CHEBI:18420"/>
    </ligand>
</feature>
<dbReference type="EMBL" id="DS985243">
    <property type="protein sequence ID" value="EDV26293.1"/>
    <property type="molecule type" value="Genomic_DNA"/>
</dbReference>
<evidence type="ECO:0000256" key="7">
    <source>
        <dbReference type="ARBA" id="ARBA00022723"/>
    </source>
</evidence>
<evidence type="ECO:0000313" key="19">
    <source>
        <dbReference type="Proteomes" id="UP000009022"/>
    </source>
</evidence>
<dbReference type="OMA" id="LIMENDF"/>
<feature type="binding site" evidence="15">
    <location>
        <position position="134"/>
    </location>
    <ligand>
        <name>Mg(2+)</name>
        <dbReference type="ChEBI" id="CHEBI:18420"/>
    </ligand>
</feature>
<feature type="binding site" evidence="15">
    <location>
        <position position="414"/>
    </location>
    <ligand>
        <name>Zn(2+)</name>
        <dbReference type="ChEBI" id="CHEBI:29105"/>
        <label>2</label>
    </ligand>
</feature>
<dbReference type="PROSITE" id="PS00123">
    <property type="entry name" value="ALKALINE_PHOSPHATASE"/>
    <property type="match status" value="1"/>
</dbReference>
<evidence type="ECO:0000256" key="1">
    <source>
        <dbReference type="ARBA" id="ARBA00004609"/>
    </source>
</evidence>
<feature type="active site" description="Phosphoserine intermediate" evidence="14">
    <location>
        <position position="73"/>
    </location>
</feature>
<dbReference type="GO" id="GO:0098552">
    <property type="term" value="C:side of membrane"/>
    <property type="evidence" value="ECO:0007669"/>
    <property type="project" value="UniProtKB-KW"/>
</dbReference>
<dbReference type="Gene3D" id="3.40.720.10">
    <property type="entry name" value="Alkaline Phosphatase, subunit A"/>
    <property type="match status" value="1"/>
</dbReference>
<dbReference type="eggNOG" id="KOG4126">
    <property type="taxonomic scope" value="Eukaryota"/>
</dbReference>
<dbReference type="Proteomes" id="UP000009022">
    <property type="component" value="Unassembled WGS sequence"/>
</dbReference>
<evidence type="ECO:0000256" key="8">
    <source>
        <dbReference type="ARBA" id="ARBA00022801"/>
    </source>
</evidence>
<dbReference type="Pfam" id="PF00245">
    <property type="entry name" value="Alk_phosphatase"/>
    <property type="match status" value="1"/>
</dbReference>
<feature type="binding site" evidence="15">
    <location>
        <position position="293"/>
    </location>
    <ligand>
        <name>Mg(2+)</name>
        <dbReference type="ChEBI" id="CHEBI:18420"/>
    </ligand>
</feature>
<organism evidence="18 19">
    <name type="scientific">Trichoplax adhaerens</name>
    <name type="common">Trichoplax reptans</name>
    <dbReference type="NCBI Taxonomy" id="10228"/>
    <lineage>
        <taxon>Eukaryota</taxon>
        <taxon>Metazoa</taxon>
        <taxon>Placozoa</taxon>
        <taxon>Uniplacotomia</taxon>
        <taxon>Trichoplacea</taxon>
        <taxon>Trichoplacidae</taxon>
        <taxon>Trichoplax</taxon>
    </lineage>
</organism>
<keyword evidence="10 15" id="KW-0460">Magnesium</keyword>
<keyword evidence="5" id="KW-0597">Phosphoprotein</keyword>
<dbReference type="InterPro" id="IPR001952">
    <property type="entry name" value="Alkaline_phosphatase"/>
</dbReference>
<dbReference type="PANTHER" id="PTHR11596">
    <property type="entry name" value="ALKALINE PHOSPHATASE"/>
    <property type="match status" value="1"/>
</dbReference>
<evidence type="ECO:0000256" key="3">
    <source>
        <dbReference type="ARBA" id="ARBA00012647"/>
    </source>
</evidence>
<comment type="cofactor">
    <cofactor evidence="15">
        <name>Mg(2+)</name>
        <dbReference type="ChEBI" id="CHEBI:18420"/>
    </cofactor>
    <text evidence="15">Binds 1 Mg(2+) ion.</text>
</comment>
<evidence type="ECO:0000256" key="6">
    <source>
        <dbReference type="ARBA" id="ARBA00022622"/>
    </source>
</evidence>
<evidence type="ECO:0000313" key="18">
    <source>
        <dbReference type="EMBL" id="EDV26293.1"/>
    </source>
</evidence>
<comment type="subcellular location">
    <subcellularLocation>
        <location evidence="1">Cell membrane</location>
        <topology evidence="1">Lipid-anchor</topology>
        <topology evidence="1">GPI-anchor</topology>
    </subcellularLocation>
</comment>
<evidence type="ECO:0000256" key="5">
    <source>
        <dbReference type="ARBA" id="ARBA00022553"/>
    </source>
</evidence>
<dbReference type="GO" id="GO:0004035">
    <property type="term" value="F:alkaline phosphatase activity"/>
    <property type="evidence" value="ECO:0000318"/>
    <property type="project" value="GO_Central"/>
</dbReference>
<dbReference type="CDD" id="cd16012">
    <property type="entry name" value="ALP"/>
    <property type="match status" value="1"/>
</dbReference>
<comment type="catalytic activity">
    <reaction evidence="17">
        <text>a phosphate monoester + H2O = an alcohol + phosphate</text>
        <dbReference type="Rhea" id="RHEA:15017"/>
        <dbReference type="ChEBI" id="CHEBI:15377"/>
        <dbReference type="ChEBI" id="CHEBI:30879"/>
        <dbReference type="ChEBI" id="CHEBI:43474"/>
        <dbReference type="ChEBI" id="CHEBI:67140"/>
        <dbReference type="EC" id="3.1.3.1"/>
    </reaction>
</comment>
<keyword evidence="6" id="KW-0336">GPI-anchor</keyword>
<evidence type="ECO:0000256" key="11">
    <source>
        <dbReference type="ARBA" id="ARBA00023136"/>
    </source>
</evidence>
<evidence type="ECO:0000256" key="15">
    <source>
        <dbReference type="PIRSR" id="PIRSR601952-2"/>
    </source>
</evidence>
<keyword evidence="12" id="KW-0325">Glycoprotein</keyword>
<reference evidence="18 19" key="1">
    <citation type="journal article" date="2008" name="Nature">
        <title>The Trichoplax genome and the nature of placozoans.</title>
        <authorList>
            <person name="Srivastava M."/>
            <person name="Begovic E."/>
            <person name="Chapman J."/>
            <person name="Putnam N.H."/>
            <person name="Hellsten U."/>
            <person name="Kawashima T."/>
            <person name="Kuo A."/>
            <person name="Mitros T."/>
            <person name="Salamov A."/>
            <person name="Carpenter M.L."/>
            <person name="Signorovitch A.Y."/>
            <person name="Moreno M.A."/>
            <person name="Kamm K."/>
            <person name="Grimwood J."/>
            <person name="Schmutz J."/>
            <person name="Shapiro H."/>
            <person name="Grigoriev I.V."/>
            <person name="Buss L.W."/>
            <person name="Schierwater B."/>
            <person name="Dellaporta S.L."/>
            <person name="Rokhsar D.S."/>
        </authorList>
    </citation>
    <scope>NUCLEOTIDE SEQUENCE [LARGE SCALE GENOMIC DNA]</scope>
    <source>
        <strain evidence="18 19">Grell-BS-1999</strain>
    </source>
</reference>
<feature type="binding site" evidence="15">
    <location>
        <position position="136"/>
    </location>
    <ligand>
        <name>Mg(2+)</name>
        <dbReference type="ChEBI" id="CHEBI:18420"/>
    </ligand>
</feature>
<feature type="binding site" evidence="15">
    <location>
        <position position="339"/>
    </location>
    <ligand>
        <name>Zn(2+)</name>
        <dbReference type="ChEBI" id="CHEBI:29105"/>
        <label>2</label>
    </ligand>
</feature>
<dbReference type="AlphaFoldDB" id="B3RR73"/>
<keyword evidence="8 17" id="KW-0378">Hydrolase</keyword>
<dbReference type="FunCoup" id="B3RR73">
    <property type="interactions" value="204"/>
</dbReference>
<dbReference type="RefSeq" id="XP_002110289.1">
    <property type="nucleotide sequence ID" value="XM_002110253.1"/>
</dbReference>